<evidence type="ECO:0000313" key="2">
    <source>
        <dbReference type="Proteomes" id="UP000677054"/>
    </source>
</evidence>
<name>A0A7R8ZY17_9CRUS</name>
<dbReference type="EMBL" id="CAJPEV010000046">
    <property type="protein sequence ID" value="CAG0879531.1"/>
    <property type="molecule type" value="Genomic_DNA"/>
</dbReference>
<dbReference type="EMBL" id="LR899563">
    <property type="protein sequence ID" value="CAD7240622.1"/>
    <property type="molecule type" value="Genomic_DNA"/>
</dbReference>
<accession>A0A7R8ZY17</accession>
<protein>
    <submittedName>
        <fullName evidence="1">Uncharacterized protein</fullName>
    </submittedName>
</protein>
<gene>
    <name evidence="1" type="ORF">DSTB1V02_LOCUS641</name>
</gene>
<keyword evidence="2" id="KW-1185">Reference proteome</keyword>
<dbReference type="Proteomes" id="UP000677054">
    <property type="component" value="Unassembled WGS sequence"/>
</dbReference>
<organism evidence="1">
    <name type="scientific">Darwinula stevensoni</name>
    <dbReference type="NCBI Taxonomy" id="69355"/>
    <lineage>
        <taxon>Eukaryota</taxon>
        <taxon>Metazoa</taxon>
        <taxon>Ecdysozoa</taxon>
        <taxon>Arthropoda</taxon>
        <taxon>Crustacea</taxon>
        <taxon>Oligostraca</taxon>
        <taxon>Ostracoda</taxon>
        <taxon>Podocopa</taxon>
        <taxon>Podocopida</taxon>
        <taxon>Darwinulocopina</taxon>
        <taxon>Darwinuloidea</taxon>
        <taxon>Darwinulidae</taxon>
        <taxon>Darwinula</taxon>
    </lineage>
</organism>
<sequence>MKKSSHGTVYFSEDMSDAENLVEKTLQQYTELLGALSNEQKQKVQRSIDSHFVFLSKNEDSLKKFQFCKHFIKNFNIPIDNIQFTLHFAKLFIIEGDGQWSHLCLTSHYYLQFHSDQGLSIIKRSARKGSSVYPEMPNCRDILSNPGRWRNSSCTIFHEMDEIYARLRPSVIDEKLLEDAIRDVPDPTSASSKILLEDGVQWDQLRELHLEFSCEPIITNNFISGFEMRL</sequence>
<evidence type="ECO:0000313" key="1">
    <source>
        <dbReference type="EMBL" id="CAD7240622.1"/>
    </source>
</evidence>
<dbReference type="AlphaFoldDB" id="A0A7R8ZY17"/>
<proteinExistence type="predicted"/>
<dbReference type="OrthoDB" id="273230at2759"/>
<reference evidence="1" key="1">
    <citation type="submission" date="2020-11" db="EMBL/GenBank/DDBJ databases">
        <authorList>
            <person name="Tran Van P."/>
        </authorList>
    </citation>
    <scope>NUCLEOTIDE SEQUENCE</scope>
</reference>